<dbReference type="PANTHER" id="PTHR31001">
    <property type="entry name" value="UNCHARACTERIZED TRANSCRIPTIONAL REGULATORY PROTEIN"/>
    <property type="match status" value="1"/>
</dbReference>
<evidence type="ECO:0000256" key="1">
    <source>
        <dbReference type="ARBA" id="ARBA00004123"/>
    </source>
</evidence>
<feature type="coiled-coil region" evidence="3">
    <location>
        <begin position="78"/>
        <end position="105"/>
    </location>
</feature>
<feature type="region of interest" description="Disordered" evidence="4">
    <location>
        <begin position="1"/>
        <end position="34"/>
    </location>
</feature>
<feature type="compositionally biased region" description="Basic and acidic residues" evidence="4">
    <location>
        <begin position="1"/>
        <end position="27"/>
    </location>
</feature>
<evidence type="ECO:0000256" key="4">
    <source>
        <dbReference type="SAM" id="MobiDB-lite"/>
    </source>
</evidence>
<dbReference type="PANTHER" id="PTHR31001:SF90">
    <property type="entry name" value="CENTROMERE DNA-BINDING PROTEIN COMPLEX CBF3 SUBUNIT B"/>
    <property type="match status" value="1"/>
</dbReference>
<dbReference type="CDD" id="cd12148">
    <property type="entry name" value="fungal_TF_MHR"/>
    <property type="match status" value="1"/>
</dbReference>
<proteinExistence type="predicted"/>
<evidence type="ECO:0000256" key="2">
    <source>
        <dbReference type="ARBA" id="ARBA00023242"/>
    </source>
</evidence>
<dbReference type="InterPro" id="IPR036864">
    <property type="entry name" value="Zn2-C6_fun-type_DNA-bd_sf"/>
</dbReference>
<protein>
    <recommendedName>
        <fullName evidence="5">Zn(2)-C6 fungal-type domain-containing protein</fullName>
    </recommendedName>
</protein>
<comment type="subcellular location">
    <subcellularLocation>
        <location evidence="1">Nucleus</location>
    </subcellularLocation>
</comment>
<dbReference type="Proteomes" id="UP000827549">
    <property type="component" value="Chromosome 2"/>
</dbReference>
<dbReference type="EMBL" id="CP086715">
    <property type="protein sequence ID" value="WOO79925.1"/>
    <property type="molecule type" value="Genomic_DNA"/>
</dbReference>
<dbReference type="PROSITE" id="PS50048">
    <property type="entry name" value="ZN2_CY6_FUNGAL_2"/>
    <property type="match status" value="1"/>
</dbReference>
<evidence type="ECO:0000313" key="7">
    <source>
        <dbReference type="Proteomes" id="UP000827549"/>
    </source>
</evidence>
<feature type="compositionally biased region" description="Low complexity" evidence="4">
    <location>
        <begin position="132"/>
        <end position="151"/>
    </location>
</feature>
<gene>
    <name evidence="6" type="ORF">LOC62_02G003439</name>
</gene>
<dbReference type="InterPro" id="IPR001138">
    <property type="entry name" value="Zn2Cys6_DnaBD"/>
</dbReference>
<dbReference type="PROSITE" id="PS00463">
    <property type="entry name" value="ZN2_CY6_FUNGAL_1"/>
    <property type="match status" value="1"/>
</dbReference>
<sequence length="707" mass="77824">MPETHGRDDGGSVDDHESSSQPPEKKQRQARRALSCTECKRRKTKCSALGKTPCDACVRRGRPGECVWIDAEAHNGPAYALTADLDSLRRQVEELKELLQVQITTTAGVLARIAEAAPVSAVPQAAHGTPRTTSSGAASGPAGTSAGSVAAHDSGEASVGRRASTTRMPRSAVETTLKGFEASVVGTLPGTRFVGPGSVVRNAASIRRGDATAAPRATALERAYALLPPVDLGRAIVDEYFRGPLNRGWPIVEEVTFRQKFDEYMSFKPLEGTMDQMSWLAVYLMMLASTTKMNHHMRRFSNHDPSDLPLALYFGAMDCLDAADYLTVPQIRHLQVVVMSLTFHFHFADVNAQGNIALRNVDAAISTCQWLELDILEDDPAALPADDAALVGLSPVQGLELVKRLVHYLCFADGTFQKRLGLWRWCHNLKTPFPGNYIDLWHLDDERPLTELTSATLPRIGSAFATTIAMYHRPEGFSYETMLAYDQALRRVLDQLPTTTGPLSSYWMMHMINCSIHNRILRLHRPYMFPRHTDLIEALDAQASARAAVHSSRRIIEIQLIFNDNPLIRPRFVHIWILGAVLVLAIDYVSGSRESRTSLLQSLEIFNQSYVSPDDSPYATGIGSRDIMRQCAQAVDAMLAVADDRLERGITPTDEGGMNGYFARVADRISATEQQHAVDVLPYDALAALFPDLSDFEFSFLTASGGQ</sequence>
<dbReference type="AlphaFoldDB" id="A0AAF0Y4D7"/>
<keyword evidence="3" id="KW-0175">Coiled coil</keyword>
<feature type="domain" description="Zn(2)-C6 fungal-type" evidence="5">
    <location>
        <begin position="35"/>
        <end position="68"/>
    </location>
</feature>
<reference evidence="6" key="1">
    <citation type="submission" date="2023-10" db="EMBL/GenBank/DDBJ databases">
        <authorList>
            <person name="Noh H."/>
        </authorList>
    </citation>
    <scope>NUCLEOTIDE SEQUENCE</scope>
    <source>
        <strain evidence="6">DUCC4014</strain>
    </source>
</reference>
<dbReference type="GO" id="GO:0005634">
    <property type="term" value="C:nucleus"/>
    <property type="evidence" value="ECO:0007669"/>
    <property type="project" value="UniProtKB-SubCell"/>
</dbReference>
<evidence type="ECO:0000259" key="5">
    <source>
        <dbReference type="PROSITE" id="PS50048"/>
    </source>
</evidence>
<dbReference type="Pfam" id="PF00172">
    <property type="entry name" value="Zn_clus"/>
    <property type="match status" value="1"/>
</dbReference>
<dbReference type="GO" id="GO:0000981">
    <property type="term" value="F:DNA-binding transcription factor activity, RNA polymerase II-specific"/>
    <property type="evidence" value="ECO:0007669"/>
    <property type="project" value="InterPro"/>
</dbReference>
<dbReference type="SUPFAM" id="SSF57701">
    <property type="entry name" value="Zn2/Cys6 DNA-binding domain"/>
    <property type="match status" value="1"/>
</dbReference>
<keyword evidence="7" id="KW-1185">Reference proteome</keyword>
<dbReference type="GeneID" id="87806682"/>
<name>A0AAF0Y4D7_9TREE</name>
<dbReference type="SMART" id="SM00066">
    <property type="entry name" value="GAL4"/>
    <property type="match status" value="1"/>
</dbReference>
<feature type="region of interest" description="Disordered" evidence="4">
    <location>
        <begin position="120"/>
        <end position="172"/>
    </location>
</feature>
<dbReference type="RefSeq" id="XP_062625957.1">
    <property type="nucleotide sequence ID" value="XM_062769973.1"/>
</dbReference>
<keyword evidence="2" id="KW-0539">Nucleus</keyword>
<dbReference type="CDD" id="cd00067">
    <property type="entry name" value="GAL4"/>
    <property type="match status" value="1"/>
</dbReference>
<dbReference type="Gene3D" id="4.10.240.10">
    <property type="entry name" value="Zn(2)-C6 fungal-type DNA-binding domain"/>
    <property type="match status" value="1"/>
</dbReference>
<dbReference type="InterPro" id="IPR050613">
    <property type="entry name" value="Sec_Metabolite_Reg"/>
</dbReference>
<dbReference type="GO" id="GO:0008270">
    <property type="term" value="F:zinc ion binding"/>
    <property type="evidence" value="ECO:0007669"/>
    <property type="project" value="InterPro"/>
</dbReference>
<evidence type="ECO:0000256" key="3">
    <source>
        <dbReference type="SAM" id="Coils"/>
    </source>
</evidence>
<organism evidence="6 7">
    <name type="scientific">Vanrija pseudolonga</name>
    <dbReference type="NCBI Taxonomy" id="143232"/>
    <lineage>
        <taxon>Eukaryota</taxon>
        <taxon>Fungi</taxon>
        <taxon>Dikarya</taxon>
        <taxon>Basidiomycota</taxon>
        <taxon>Agaricomycotina</taxon>
        <taxon>Tremellomycetes</taxon>
        <taxon>Trichosporonales</taxon>
        <taxon>Trichosporonaceae</taxon>
        <taxon>Vanrija</taxon>
    </lineage>
</organism>
<evidence type="ECO:0000313" key="6">
    <source>
        <dbReference type="EMBL" id="WOO79925.1"/>
    </source>
</evidence>
<accession>A0AAF0Y4D7</accession>